<gene>
    <name evidence="1" type="ORF">B4102_3312</name>
</gene>
<dbReference type="PATRIC" id="fig|46224.3.peg.3396"/>
<keyword evidence="2" id="KW-1185">Reference proteome</keyword>
<name>A0A150KVR7_9BACI</name>
<dbReference type="RefSeq" id="WP_066232258.1">
    <property type="nucleotide sequence ID" value="NZ_LQYN01000063.1"/>
</dbReference>
<sequence>MNVDRAKKIVKELTIFIDTAEKYTTKDVKGLVVKYYAFTGSIKKVTERINNLGYEIKSSEVSEIIKSNPKDDELHKIVKKFYKDKLKKMSQK</sequence>
<dbReference type="AlphaFoldDB" id="A0A150KVR7"/>
<protein>
    <submittedName>
        <fullName evidence="1">Uncharacterized protein</fullName>
    </submittedName>
</protein>
<organism evidence="1 2">
    <name type="scientific">Heyndrickxia sporothermodurans</name>
    <dbReference type="NCBI Taxonomy" id="46224"/>
    <lineage>
        <taxon>Bacteria</taxon>
        <taxon>Bacillati</taxon>
        <taxon>Bacillota</taxon>
        <taxon>Bacilli</taxon>
        <taxon>Bacillales</taxon>
        <taxon>Bacillaceae</taxon>
        <taxon>Heyndrickxia</taxon>
    </lineage>
</organism>
<dbReference type="Proteomes" id="UP000075666">
    <property type="component" value="Unassembled WGS sequence"/>
</dbReference>
<reference evidence="1 2" key="1">
    <citation type="submission" date="2016-01" db="EMBL/GenBank/DDBJ databases">
        <title>Genome Sequences of Twelve Sporeforming Bacillus Species Isolated from Foods.</title>
        <authorList>
            <person name="Berendsen E.M."/>
            <person name="Wells-Bennik M.H."/>
            <person name="Krawcyk A.O."/>
            <person name="De Jong A."/>
            <person name="Holsappel S."/>
            <person name="Eijlander R.T."/>
            <person name="Kuipers O.P."/>
        </authorList>
    </citation>
    <scope>NUCLEOTIDE SEQUENCE [LARGE SCALE GENOMIC DNA]</scope>
    <source>
        <strain evidence="1 2">B4102</strain>
    </source>
</reference>
<proteinExistence type="predicted"/>
<accession>A0A150KVR7</accession>
<dbReference type="EMBL" id="LQYN01000063">
    <property type="protein sequence ID" value="KYD04163.1"/>
    <property type="molecule type" value="Genomic_DNA"/>
</dbReference>
<evidence type="ECO:0000313" key="1">
    <source>
        <dbReference type="EMBL" id="KYD04163.1"/>
    </source>
</evidence>
<comment type="caution">
    <text evidence="1">The sequence shown here is derived from an EMBL/GenBank/DDBJ whole genome shotgun (WGS) entry which is preliminary data.</text>
</comment>
<evidence type="ECO:0000313" key="2">
    <source>
        <dbReference type="Proteomes" id="UP000075666"/>
    </source>
</evidence>